<feature type="chain" id="PRO_5011407812" evidence="4">
    <location>
        <begin position="22"/>
        <end position="141"/>
    </location>
</feature>
<feature type="signal peptide" evidence="4">
    <location>
        <begin position="1"/>
        <end position="21"/>
    </location>
</feature>
<feature type="domain" description="GTP-eEF1A C-terminal" evidence="5">
    <location>
        <begin position="57"/>
        <end position="126"/>
    </location>
</feature>
<keyword evidence="6" id="KW-0251">Elongation factor</keyword>
<dbReference type="InParanoid" id="B0WCK2"/>
<dbReference type="InterPro" id="IPR009001">
    <property type="entry name" value="Transl_elong_EF1A/Init_IF2_C"/>
</dbReference>
<evidence type="ECO:0000259" key="5">
    <source>
        <dbReference type="Pfam" id="PF22594"/>
    </source>
</evidence>
<name>B0WCK2_CULQU</name>
<protein>
    <submittedName>
        <fullName evidence="6 7">Elongation factor-1 alpha</fullName>
    </submittedName>
</protein>
<keyword evidence="4" id="KW-0732">Signal</keyword>
<proteinExistence type="predicted"/>
<dbReference type="Gene3D" id="2.40.30.10">
    <property type="entry name" value="Translation factors"/>
    <property type="match status" value="1"/>
</dbReference>
<evidence type="ECO:0000256" key="1">
    <source>
        <dbReference type="ARBA" id="ARBA00004496"/>
    </source>
</evidence>
<sequence>MHRFAHFVNLLLHIVFLFTNTKRLLRWDVNKIGGTGTETGVTKPSFALINLTTDVKSVIVLNNPGQISNGYPVLDCHTAHIAREFSKITENIFRRSGKSTEDHLKAIKSGDDAIVFLVPPKPPAVDFRFVLPVLARNQFLL</sequence>
<dbReference type="EnsemblMetazoa" id="CPIJ004826-RA">
    <property type="protein sequence ID" value="CPIJ004826-PA"/>
    <property type="gene ID" value="CPIJ004826"/>
</dbReference>
<dbReference type="OrthoDB" id="338531at2759"/>
<keyword evidence="6" id="KW-0648">Protein biosynthesis</keyword>
<dbReference type="VEuPathDB" id="VectorBase:CQUJHB014852"/>
<keyword evidence="3" id="KW-0342">GTP-binding</keyword>
<dbReference type="AlphaFoldDB" id="B0WCK2"/>
<dbReference type="Pfam" id="PF22594">
    <property type="entry name" value="GTP-eEF1A_C"/>
    <property type="match status" value="1"/>
</dbReference>
<accession>B0WCK2</accession>
<organism>
    <name type="scientific">Culex quinquefasciatus</name>
    <name type="common">Southern house mosquito</name>
    <name type="synonym">Culex pungens</name>
    <dbReference type="NCBI Taxonomy" id="7176"/>
    <lineage>
        <taxon>Eukaryota</taxon>
        <taxon>Metazoa</taxon>
        <taxon>Ecdysozoa</taxon>
        <taxon>Arthropoda</taxon>
        <taxon>Hexapoda</taxon>
        <taxon>Insecta</taxon>
        <taxon>Pterygota</taxon>
        <taxon>Neoptera</taxon>
        <taxon>Endopterygota</taxon>
        <taxon>Diptera</taxon>
        <taxon>Nematocera</taxon>
        <taxon>Culicoidea</taxon>
        <taxon>Culicidae</taxon>
        <taxon>Culicinae</taxon>
        <taxon>Culicini</taxon>
        <taxon>Culex</taxon>
        <taxon>Culex</taxon>
    </lineage>
</organism>
<keyword evidence="8" id="KW-1185">Reference proteome</keyword>
<comment type="subcellular location">
    <subcellularLocation>
        <location evidence="1">Cytoplasm</location>
    </subcellularLocation>
</comment>
<keyword evidence="2" id="KW-0547">Nucleotide-binding</keyword>
<dbReference type="HOGENOM" id="CLU_1827200_0_0_1"/>
<dbReference type="InterPro" id="IPR054696">
    <property type="entry name" value="GTP-eEF1A_C"/>
</dbReference>
<dbReference type="PANTHER" id="PTHR44830:SF1">
    <property type="entry name" value="TR-TYPE G DOMAIN-CONTAINING PROTEIN"/>
    <property type="match status" value="1"/>
</dbReference>
<dbReference type="GO" id="GO:0003746">
    <property type="term" value="F:translation elongation factor activity"/>
    <property type="evidence" value="ECO:0007669"/>
    <property type="project" value="UniProtKB-KW"/>
</dbReference>
<evidence type="ECO:0000256" key="2">
    <source>
        <dbReference type="ARBA" id="ARBA00022741"/>
    </source>
</evidence>
<reference evidence="6" key="1">
    <citation type="submission" date="2007-03" db="EMBL/GenBank/DDBJ databases">
        <title>Annotation of Culex pipiens quinquefasciatus.</title>
        <authorList>
            <consortium name="The Broad Institute Genome Sequencing Platform"/>
            <person name="Atkinson P.W."/>
            <person name="Hemingway J."/>
            <person name="Christensen B.M."/>
            <person name="Higgs S."/>
            <person name="Kodira C."/>
            <person name="Hannick L."/>
            <person name="Megy K."/>
            <person name="O'Leary S."/>
            <person name="Pearson M."/>
            <person name="Haas B.J."/>
            <person name="Mauceli E."/>
            <person name="Wortman J.R."/>
            <person name="Lee N.H."/>
            <person name="Guigo R."/>
            <person name="Stanke M."/>
            <person name="Alvarado L."/>
            <person name="Amedeo P."/>
            <person name="Antoine C.H."/>
            <person name="Arensburger P."/>
            <person name="Bidwell S.L."/>
            <person name="Crawford M."/>
            <person name="Camaro F."/>
            <person name="Devon K."/>
            <person name="Engels R."/>
            <person name="Hammond M."/>
            <person name="Howarth C."/>
            <person name="Koehrsen M."/>
            <person name="Lawson D."/>
            <person name="Montgomery P."/>
            <person name="Nene V."/>
            <person name="Nusbaum C."/>
            <person name="Puiu D."/>
            <person name="Romero-Severson J."/>
            <person name="Severson D.W."/>
            <person name="Shumway M."/>
            <person name="Sisk P."/>
            <person name="Stolte C."/>
            <person name="Zeng Q."/>
            <person name="Eisenstadt E."/>
            <person name="Fraser-Liggett C."/>
            <person name="Strausberg R."/>
            <person name="Galagan J."/>
            <person name="Birren B."/>
            <person name="Collins F.H."/>
        </authorList>
    </citation>
    <scope>NUCLEOTIDE SEQUENCE [LARGE SCALE GENOMIC DNA]</scope>
    <source>
        <strain evidence="6">JHB</strain>
    </source>
</reference>
<gene>
    <name evidence="7" type="primary">6036381</name>
    <name evidence="6" type="ORF">CpipJ_CPIJ004826</name>
</gene>
<dbReference type="VEuPathDB" id="VectorBase:CPIJ004826"/>
<evidence type="ECO:0000313" key="6">
    <source>
        <dbReference type="EMBL" id="EDS43573.1"/>
    </source>
</evidence>
<dbReference type="KEGG" id="cqu:CpipJ_CPIJ004826"/>
<dbReference type="EMBL" id="DS231888">
    <property type="protein sequence ID" value="EDS43573.1"/>
    <property type="molecule type" value="Genomic_DNA"/>
</dbReference>
<dbReference type="PANTHER" id="PTHR44830">
    <property type="entry name" value="ELONGATION FACTOR 1 ALPHA"/>
    <property type="match status" value="1"/>
</dbReference>
<evidence type="ECO:0000256" key="3">
    <source>
        <dbReference type="ARBA" id="ARBA00023134"/>
    </source>
</evidence>
<dbReference type="STRING" id="7176.B0WCK2"/>
<dbReference type="GO" id="GO:0005525">
    <property type="term" value="F:GTP binding"/>
    <property type="evidence" value="ECO:0007669"/>
    <property type="project" value="UniProtKB-KW"/>
</dbReference>
<evidence type="ECO:0000256" key="4">
    <source>
        <dbReference type="SAM" id="SignalP"/>
    </source>
</evidence>
<evidence type="ECO:0000313" key="7">
    <source>
        <dbReference type="EnsemblMetazoa" id="CPIJ004826-PA"/>
    </source>
</evidence>
<dbReference type="eggNOG" id="KOG0052">
    <property type="taxonomic scope" value="Eukaryota"/>
</dbReference>
<reference evidence="7" key="2">
    <citation type="submission" date="2020-05" db="UniProtKB">
        <authorList>
            <consortium name="EnsemblMetazoa"/>
        </authorList>
    </citation>
    <scope>IDENTIFICATION</scope>
    <source>
        <strain evidence="7">JHB</strain>
    </source>
</reference>
<dbReference type="Proteomes" id="UP000002320">
    <property type="component" value="Unassembled WGS sequence"/>
</dbReference>
<evidence type="ECO:0000313" key="8">
    <source>
        <dbReference type="Proteomes" id="UP000002320"/>
    </source>
</evidence>
<dbReference type="SUPFAM" id="SSF50465">
    <property type="entry name" value="EF-Tu/eEF-1alpha/eIF2-gamma C-terminal domain"/>
    <property type="match status" value="1"/>
</dbReference>
<dbReference type="GO" id="GO:0005737">
    <property type="term" value="C:cytoplasm"/>
    <property type="evidence" value="ECO:0007669"/>
    <property type="project" value="UniProtKB-SubCell"/>
</dbReference>